<gene>
    <name evidence="1" type="ORF">J4Q44_G00007230</name>
</gene>
<protein>
    <submittedName>
        <fullName evidence="1">Uncharacterized protein</fullName>
    </submittedName>
</protein>
<evidence type="ECO:0000313" key="1">
    <source>
        <dbReference type="EMBL" id="KAK6328745.1"/>
    </source>
</evidence>
<keyword evidence="2" id="KW-1185">Reference proteome</keyword>
<evidence type="ECO:0000313" key="2">
    <source>
        <dbReference type="Proteomes" id="UP001356427"/>
    </source>
</evidence>
<dbReference type="AlphaFoldDB" id="A0AAN8R6X5"/>
<accession>A0AAN8R6X5</accession>
<proteinExistence type="predicted"/>
<dbReference type="EMBL" id="JAGTTL010000001">
    <property type="protein sequence ID" value="KAK6328745.1"/>
    <property type="molecule type" value="Genomic_DNA"/>
</dbReference>
<organism evidence="1 2">
    <name type="scientific">Coregonus suidteri</name>
    <dbReference type="NCBI Taxonomy" id="861788"/>
    <lineage>
        <taxon>Eukaryota</taxon>
        <taxon>Metazoa</taxon>
        <taxon>Chordata</taxon>
        <taxon>Craniata</taxon>
        <taxon>Vertebrata</taxon>
        <taxon>Euteleostomi</taxon>
        <taxon>Actinopterygii</taxon>
        <taxon>Neopterygii</taxon>
        <taxon>Teleostei</taxon>
        <taxon>Protacanthopterygii</taxon>
        <taxon>Salmoniformes</taxon>
        <taxon>Salmonidae</taxon>
        <taxon>Coregoninae</taxon>
        <taxon>Coregonus</taxon>
    </lineage>
</organism>
<reference evidence="1 2" key="1">
    <citation type="submission" date="2021-04" db="EMBL/GenBank/DDBJ databases">
        <authorList>
            <person name="De Guttry C."/>
            <person name="Zahm M."/>
            <person name="Klopp C."/>
            <person name="Cabau C."/>
            <person name="Louis A."/>
            <person name="Berthelot C."/>
            <person name="Parey E."/>
            <person name="Roest Crollius H."/>
            <person name="Montfort J."/>
            <person name="Robinson-Rechavi M."/>
            <person name="Bucao C."/>
            <person name="Bouchez O."/>
            <person name="Gislard M."/>
            <person name="Lluch J."/>
            <person name="Milhes M."/>
            <person name="Lampietro C."/>
            <person name="Lopez Roques C."/>
            <person name="Donnadieu C."/>
            <person name="Braasch I."/>
            <person name="Desvignes T."/>
            <person name="Postlethwait J."/>
            <person name="Bobe J."/>
            <person name="Wedekind C."/>
            <person name="Guiguen Y."/>
        </authorList>
    </citation>
    <scope>NUCLEOTIDE SEQUENCE [LARGE SCALE GENOMIC DNA]</scope>
    <source>
        <strain evidence="1">Cs_M1</strain>
        <tissue evidence="1">Blood</tissue>
    </source>
</reference>
<dbReference type="Proteomes" id="UP001356427">
    <property type="component" value="Unassembled WGS sequence"/>
</dbReference>
<comment type="caution">
    <text evidence="1">The sequence shown here is derived from an EMBL/GenBank/DDBJ whole genome shotgun (WGS) entry which is preliminary data.</text>
</comment>
<name>A0AAN8R6X5_9TELE</name>
<sequence length="100" mass="10742">MVRDAEIPVLRGFLTPSEATEWKQNVFSSAEAGPVLQSLFDGDFEAVLLNPQVLDLLGGGDCSDGEAIDTYLERRILAYLNDSTEKDKADSCCLGGPCAT</sequence>